<organism evidence="1 2">
    <name type="scientific">Delftia tsuruhatensis</name>
    <dbReference type="NCBI Taxonomy" id="180282"/>
    <lineage>
        <taxon>Bacteria</taxon>
        <taxon>Pseudomonadati</taxon>
        <taxon>Pseudomonadota</taxon>
        <taxon>Betaproteobacteria</taxon>
        <taxon>Burkholderiales</taxon>
        <taxon>Comamonadaceae</taxon>
        <taxon>Delftia</taxon>
    </lineage>
</organism>
<dbReference type="RefSeq" id="WP_046240256.1">
    <property type="nucleotide sequence ID" value="NZ_CBCSDN010000019.1"/>
</dbReference>
<dbReference type="Proteomes" id="UP000095607">
    <property type="component" value="Chromosome"/>
</dbReference>
<sequence>MELRIQGHVTACICRTTTDGRPVLEVELKTQDGQAVHARHIYPDSTASSSHAAMTLARQLKGKQAELYTTTPRFTWQRMDCLAQLIRAVSTASPRKDLA</sequence>
<name>A0ABM6E3L6_9BURK</name>
<gene>
    <name evidence="1" type="ORF">BI380_11145</name>
</gene>
<dbReference type="EMBL" id="CP017420">
    <property type="protein sequence ID" value="AOV01874.1"/>
    <property type="molecule type" value="Genomic_DNA"/>
</dbReference>
<evidence type="ECO:0000313" key="2">
    <source>
        <dbReference type="Proteomes" id="UP000095607"/>
    </source>
</evidence>
<accession>A0ABM6E3L6</accession>
<protein>
    <submittedName>
        <fullName evidence="1">Uncharacterized protein</fullName>
    </submittedName>
</protein>
<evidence type="ECO:0000313" key="1">
    <source>
        <dbReference type="EMBL" id="AOV01874.1"/>
    </source>
</evidence>
<reference evidence="1 2" key="1">
    <citation type="submission" date="2016-09" db="EMBL/GenBank/DDBJ databases">
        <title>Complete genome sequence of Deltia acidovorans CM13 isolated from murine proximal colonic tissue.</title>
        <authorList>
            <person name="Saffarian A."/>
        </authorList>
    </citation>
    <scope>NUCLEOTIDE SEQUENCE [LARGE SCALE GENOMIC DNA]</scope>
    <source>
        <strain evidence="1 2">CM13</strain>
    </source>
</reference>
<keyword evidence="2" id="KW-1185">Reference proteome</keyword>
<proteinExistence type="predicted"/>